<evidence type="ECO:0000313" key="3">
    <source>
        <dbReference type="EMBL" id="KAK9834167.1"/>
    </source>
</evidence>
<dbReference type="Gene3D" id="3.30.160.60">
    <property type="entry name" value="Classic Zinc Finger"/>
    <property type="match status" value="1"/>
</dbReference>
<dbReference type="Proteomes" id="UP001445335">
    <property type="component" value="Unassembled WGS sequence"/>
</dbReference>
<dbReference type="GO" id="GO:1990904">
    <property type="term" value="C:ribonucleoprotein complex"/>
    <property type="evidence" value="ECO:0007669"/>
    <property type="project" value="TreeGrafter"/>
</dbReference>
<comment type="caution">
    <text evidence="3">The sequence shown here is derived from an EMBL/GenBank/DDBJ whole genome shotgun (WGS) entry which is preliminary data.</text>
</comment>
<dbReference type="InterPro" id="IPR029064">
    <property type="entry name" value="Ribosomal_eL30-like_sf"/>
</dbReference>
<dbReference type="AlphaFoldDB" id="A0AAW1RLL3"/>
<dbReference type="SUPFAM" id="SSF55315">
    <property type="entry name" value="L30e-like"/>
    <property type="match status" value="1"/>
</dbReference>
<dbReference type="PANTHER" id="PTHR13284">
    <property type="entry name" value="GH01354P"/>
    <property type="match status" value="1"/>
</dbReference>
<feature type="region of interest" description="Disordered" evidence="1">
    <location>
        <begin position="43"/>
        <end position="64"/>
    </location>
</feature>
<name>A0AAW1RLL3_9CHLO</name>
<sequence>MGYADPSTAATAPQTLLHARSALLREQLAALASGLAGGPALNQGAHWATQRPAPPADAAGAPDPGQLASRLGQLALEQQQAPQQLLHLLQQRAGAQTVARPELQEGFGPRSFTCGICNITCWGYPNYERHCASRKHLRKALAAATAADPAEGRTASDAPQRGGPESVPESVHGGREQAGALARQAEPHRPCNQVVTEELNATTAELLQLLVSWQQSAMAADPLGEASAHRRVVFGMREVFKAVRARKAHSVILAPDIKQYEDVGDFDGVLVKLLRRAALGGIPIVYALSRKHIGQALGSQRKMCGTAILSCEGAEALHARMESLAAEGRAAWSAASAGAQGEAPGRPPSGFPAQGTPAAAAAAAAAAASPHRLQQPPTHQSAPAGTFLEACTIGACGHLRLMRKPVRAALELGRTHGHPASGGKEAGRWAWRERALSRAAATLLPRSGSVDLFAPLSSGCSLGDAPDMVLLANFLGVGAEDFAPPQSVFAASAAPQQLPQGGKHVLPWAGVNGALAESTLPRDCVLEILGLQPEPGAENSPSDVHVPRRKRSHGYRPGVTFKATPPTRDTRVDVLSEAEPLEGLAKSGSQACLLALREG</sequence>
<dbReference type="SUPFAM" id="SSF57667">
    <property type="entry name" value="beta-beta-alpha zinc fingers"/>
    <property type="match status" value="1"/>
</dbReference>
<dbReference type="GO" id="GO:0003730">
    <property type="term" value="F:mRNA 3'-UTR binding"/>
    <property type="evidence" value="ECO:0007669"/>
    <property type="project" value="TreeGrafter"/>
</dbReference>
<protein>
    <recommendedName>
        <fullName evidence="2">Ribosomal protein eL8/eL30/eS12/Gadd45 domain-containing protein</fullName>
    </recommendedName>
</protein>
<proteinExistence type="predicted"/>
<dbReference type="InterPro" id="IPR036236">
    <property type="entry name" value="Znf_C2H2_sf"/>
</dbReference>
<feature type="compositionally biased region" description="Low complexity" evidence="1">
    <location>
        <begin position="335"/>
        <end position="344"/>
    </location>
</feature>
<keyword evidence="4" id="KW-1185">Reference proteome</keyword>
<gene>
    <name evidence="3" type="ORF">WJX81_004768</name>
</gene>
<dbReference type="InterPro" id="IPR040051">
    <property type="entry name" value="SECISBP2"/>
</dbReference>
<dbReference type="GO" id="GO:0035368">
    <property type="term" value="F:selenocysteine insertion sequence binding"/>
    <property type="evidence" value="ECO:0007669"/>
    <property type="project" value="InterPro"/>
</dbReference>
<feature type="compositionally biased region" description="Low complexity" evidence="1">
    <location>
        <begin position="145"/>
        <end position="155"/>
    </location>
</feature>
<accession>A0AAW1RLL3</accession>
<dbReference type="EMBL" id="JALJOU010000033">
    <property type="protein sequence ID" value="KAK9834167.1"/>
    <property type="molecule type" value="Genomic_DNA"/>
</dbReference>
<evidence type="ECO:0000256" key="1">
    <source>
        <dbReference type="SAM" id="MobiDB-lite"/>
    </source>
</evidence>
<dbReference type="PANTHER" id="PTHR13284:SF4">
    <property type="entry name" value="C2H2-TYPE DOMAIN-CONTAINING PROTEIN"/>
    <property type="match status" value="1"/>
</dbReference>
<dbReference type="GO" id="GO:0043021">
    <property type="term" value="F:ribonucleoprotein complex binding"/>
    <property type="evidence" value="ECO:0007669"/>
    <property type="project" value="TreeGrafter"/>
</dbReference>
<dbReference type="InterPro" id="IPR004038">
    <property type="entry name" value="Ribosomal_eL8/eL30/eS12/Gad45"/>
</dbReference>
<evidence type="ECO:0000259" key="2">
    <source>
        <dbReference type="Pfam" id="PF01248"/>
    </source>
</evidence>
<feature type="region of interest" description="Disordered" evidence="1">
    <location>
        <begin position="145"/>
        <end position="189"/>
    </location>
</feature>
<reference evidence="3 4" key="1">
    <citation type="journal article" date="2024" name="Nat. Commun.">
        <title>Phylogenomics reveals the evolutionary origins of lichenization in chlorophyte algae.</title>
        <authorList>
            <person name="Puginier C."/>
            <person name="Libourel C."/>
            <person name="Otte J."/>
            <person name="Skaloud P."/>
            <person name="Haon M."/>
            <person name="Grisel S."/>
            <person name="Petersen M."/>
            <person name="Berrin J.G."/>
            <person name="Delaux P.M."/>
            <person name="Dal Grande F."/>
            <person name="Keller J."/>
        </authorList>
    </citation>
    <scope>NUCLEOTIDE SEQUENCE [LARGE SCALE GENOMIC DNA]</scope>
    <source>
        <strain evidence="3 4">SAG 245.80</strain>
    </source>
</reference>
<evidence type="ECO:0000313" key="4">
    <source>
        <dbReference type="Proteomes" id="UP001445335"/>
    </source>
</evidence>
<organism evidence="3 4">
    <name type="scientific">Elliptochloris bilobata</name>
    <dbReference type="NCBI Taxonomy" id="381761"/>
    <lineage>
        <taxon>Eukaryota</taxon>
        <taxon>Viridiplantae</taxon>
        <taxon>Chlorophyta</taxon>
        <taxon>core chlorophytes</taxon>
        <taxon>Trebouxiophyceae</taxon>
        <taxon>Trebouxiophyceae incertae sedis</taxon>
        <taxon>Elliptochloris clade</taxon>
        <taxon>Elliptochloris</taxon>
    </lineage>
</organism>
<dbReference type="Pfam" id="PF01248">
    <property type="entry name" value="Ribosomal_L7Ae"/>
    <property type="match status" value="1"/>
</dbReference>
<feature type="region of interest" description="Disordered" evidence="1">
    <location>
        <begin position="335"/>
        <end position="381"/>
    </location>
</feature>
<dbReference type="GO" id="GO:0005739">
    <property type="term" value="C:mitochondrion"/>
    <property type="evidence" value="ECO:0007669"/>
    <property type="project" value="TreeGrafter"/>
</dbReference>
<feature type="domain" description="Ribosomal protein eL8/eL30/eS12/Gadd45" evidence="2">
    <location>
        <begin position="223"/>
        <end position="316"/>
    </location>
</feature>
<feature type="region of interest" description="Disordered" evidence="1">
    <location>
        <begin position="532"/>
        <end position="568"/>
    </location>
</feature>
<feature type="compositionally biased region" description="Low complexity" evidence="1">
    <location>
        <begin position="358"/>
        <end position="368"/>
    </location>
</feature>
<dbReference type="Gene3D" id="3.30.1330.30">
    <property type="match status" value="1"/>
</dbReference>